<evidence type="ECO:0000313" key="2">
    <source>
        <dbReference type="EMBL" id="PQJ76460.1"/>
    </source>
</evidence>
<keyword evidence="1" id="KW-0472">Membrane</keyword>
<feature type="transmembrane region" description="Helical" evidence="1">
    <location>
        <begin position="382"/>
        <end position="403"/>
    </location>
</feature>
<evidence type="ECO:0000256" key="1">
    <source>
        <dbReference type="SAM" id="Phobius"/>
    </source>
</evidence>
<name>A0A2S7WFR7_9FLAO</name>
<keyword evidence="3" id="KW-1185">Reference proteome</keyword>
<keyword evidence="1" id="KW-1133">Transmembrane helix</keyword>
<dbReference type="EMBL" id="MSCM01000002">
    <property type="protein sequence ID" value="PQJ76460.1"/>
    <property type="molecule type" value="Genomic_DNA"/>
</dbReference>
<sequence>MKLQKMKKYSFLLVFFIGITCFGQNYKGVLELIKKDGFHKIMLTSDIRAASKNNFGFIRIKDSSNQEVPYVLKYQSDRLFATFLPIPIVSTTRIKDSVTAILIENKTIKKRTNLILQIANTAISKRYNLLGSNDAVFWFGITSNKILNLKNSTNTSSTETSINFPINAYKFLKIEISDKNSLPINVLGVGVYENNFFSEESILISNFNQEISQIKERKVTQIKFTATNYHEINSISFDVKSAFFMRNVKIIAKRTHKIKKRAEVYDEVISSFELSSKNENTFTLNNFYEKEFIVEIDNQDNPPLEITAIKLLQKPIYIISNLKKNQKYELQIDTSFLKPSYDLGNFVSDTILNIEEVSVINFLKEKNKDSKIIEKAFWQTPIFMWICIIFVGLLIVYFALDLLKDIKHQEK</sequence>
<reference evidence="2 3" key="1">
    <citation type="submission" date="2016-12" db="EMBL/GenBank/DDBJ databases">
        <title>Trade-off between light-utilization and light-protection in marine flavobacteria.</title>
        <authorList>
            <person name="Kumagai Y."/>
            <person name="Yoshizawa S."/>
            <person name="Kogure K."/>
            <person name="Iwasaki W."/>
        </authorList>
    </citation>
    <scope>NUCLEOTIDE SEQUENCE [LARGE SCALE GENOMIC DNA]</scope>
    <source>
        <strain evidence="2 3">ATCC 43844</strain>
    </source>
</reference>
<protein>
    <recommendedName>
        <fullName evidence="4">DUF3999 domain-containing protein</fullName>
    </recommendedName>
</protein>
<dbReference type="RefSeq" id="WP_105021768.1">
    <property type="nucleotide sequence ID" value="NZ_MSCM01000002.1"/>
</dbReference>
<dbReference type="AlphaFoldDB" id="A0A2S7WFR7"/>
<evidence type="ECO:0000313" key="3">
    <source>
        <dbReference type="Proteomes" id="UP000239068"/>
    </source>
</evidence>
<evidence type="ECO:0008006" key="4">
    <source>
        <dbReference type="Google" id="ProtNLM"/>
    </source>
</evidence>
<proteinExistence type="predicted"/>
<gene>
    <name evidence="2" type="ORF">BTO16_11150</name>
</gene>
<accession>A0A2S7WFR7</accession>
<comment type="caution">
    <text evidence="2">The sequence shown here is derived from an EMBL/GenBank/DDBJ whole genome shotgun (WGS) entry which is preliminary data.</text>
</comment>
<keyword evidence="1" id="KW-0812">Transmembrane</keyword>
<organism evidence="2 3">
    <name type="scientific">Polaribacter glomeratus</name>
    <dbReference type="NCBI Taxonomy" id="102"/>
    <lineage>
        <taxon>Bacteria</taxon>
        <taxon>Pseudomonadati</taxon>
        <taxon>Bacteroidota</taxon>
        <taxon>Flavobacteriia</taxon>
        <taxon>Flavobacteriales</taxon>
        <taxon>Flavobacteriaceae</taxon>
    </lineage>
</organism>
<dbReference type="Proteomes" id="UP000239068">
    <property type="component" value="Unassembled WGS sequence"/>
</dbReference>
<dbReference type="OrthoDB" id="994644at2"/>